<dbReference type="InterPro" id="IPR033464">
    <property type="entry name" value="CSN8_PSD8_EIF3K"/>
</dbReference>
<dbReference type="PANTHER" id="PTHR12387">
    <property type="entry name" value="26S PROTEASOME NON-ATPASE REGULATORY SUBUNIT 8"/>
    <property type="match status" value="1"/>
</dbReference>
<sequence length="278" mass="32631">MSLQSITQELYGTFEQEDYEKCQQLLVPLKIELIKHNLLVPITTDSTTKDQINDFKISQKILEIGALSSLLLNKTQVFENYYSHLKPFYSNSKIHLKKEHNTTSTKIISLYLLLLLSQGLVSKFHIEVEHLTFFQQYDLDSDKYLQFPINLEKHLMEGNYIKIWNLLNDENNLPCKEYIMFVDTLVNALRYEIAKSLEKTYATIPISNCKNLLYFPQEESDMIFEESLKEDLGMNWTFKNGYVFFNSSTDDNDEFKHDKSNKIITNVLNYAEQIESII</sequence>
<name>G3BEP6_CANTC</name>
<keyword evidence="5" id="KW-1185">Reference proteome</keyword>
<dbReference type="STRING" id="590646.G3BEP6"/>
<evidence type="ECO:0000313" key="4">
    <source>
        <dbReference type="EMBL" id="EGV59944.1"/>
    </source>
</evidence>
<evidence type="ECO:0000259" key="3">
    <source>
        <dbReference type="PROSITE" id="PS50250"/>
    </source>
</evidence>
<dbReference type="AlphaFoldDB" id="G3BEP6"/>
<feature type="domain" description="PCI" evidence="3">
    <location>
        <begin position="77"/>
        <end position="261"/>
    </location>
</feature>
<keyword evidence="2" id="KW-0647">Proteasome</keyword>
<dbReference type="PROSITE" id="PS50250">
    <property type="entry name" value="PCI"/>
    <property type="match status" value="1"/>
</dbReference>
<reference evidence="4 5" key="1">
    <citation type="journal article" date="2011" name="Proc. Natl. Acad. Sci. U.S.A.">
        <title>Comparative genomics of xylose-fermenting fungi for enhanced biofuel production.</title>
        <authorList>
            <person name="Wohlbach D.J."/>
            <person name="Kuo A."/>
            <person name="Sato T.K."/>
            <person name="Potts K.M."/>
            <person name="Salamov A.A."/>
            <person name="LaButti K.M."/>
            <person name="Sun H."/>
            <person name="Clum A."/>
            <person name="Pangilinan J.L."/>
            <person name="Lindquist E.A."/>
            <person name="Lucas S."/>
            <person name="Lapidus A."/>
            <person name="Jin M."/>
            <person name="Gunawan C."/>
            <person name="Balan V."/>
            <person name="Dale B.E."/>
            <person name="Jeffries T.W."/>
            <person name="Zinkel R."/>
            <person name="Barry K.W."/>
            <person name="Grigoriev I.V."/>
            <person name="Gasch A.P."/>
        </authorList>
    </citation>
    <scope>NUCLEOTIDE SEQUENCE [LARGE SCALE GENOMIC DNA]</scope>
    <source>
        <strain evidence="5">ATCC 10573 / BCRC 21748 / CBS 615 / JCM 9827 / NBRC 10315 / NRRL Y-1498 / VKM Y-70</strain>
    </source>
</reference>
<dbReference type="Pfam" id="PF10075">
    <property type="entry name" value="CSN8_PSD8_EIF3K"/>
    <property type="match status" value="1"/>
</dbReference>
<organism evidence="5">
    <name type="scientific">Candida tenuis (strain ATCC 10573 / BCRC 21748 / CBS 615 / JCM 9827 / NBRC 10315 / NRRL Y-1498 / VKM Y-70)</name>
    <name type="common">Yeast</name>
    <name type="synonym">Yamadazyma tenuis</name>
    <dbReference type="NCBI Taxonomy" id="590646"/>
    <lineage>
        <taxon>Eukaryota</taxon>
        <taxon>Fungi</taxon>
        <taxon>Dikarya</taxon>
        <taxon>Ascomycota</taxon>
        <taxon>Saccharomycotina</taxon>
        <taxon>Pichiomycetes</taxon>
        <taxon>Debaryomycetaceae</taxon>
        <taxon>Yamadazyma</taxon>
    </lineage>
</organism>
<dbReference type="InterPro" id="IPR006746">
    <property type="entry name" value="26S_Psome_Rpn12"/>
</dbReference>
<proteinExistence type="inferred from homology"/>
<gene>
    <name evidence="4" type="ORF">CANTEDRAFT_99506</name>
</gene>
<dbReference type="Proteomes" id="UP000000707">
    <property type="component" value="Unassembled WGS sequence"/>
</dbReference>
<evidence type="ECO:0000256" key="1">
    <source>
        <dbReference type="ARBA" id="ARBA00009627"/>
    </source>
</evidence>
<dbReference type="HOGENOM" id="CLU_046003_1_0_1"/>
<dbReference type="EMBL" id="GL996528">
    <property type="protein sequence ID" value="EGV59944.1"/>
    <property type="molecule type" value="Genomic_DNA"/>
</dbReference>
<dbReference type="eggNOG" id="KOG3151">
    <property type="taxonomic scope" value="Eukaryota"/>
</dbReference>
<dbReference type="PANTHER" id="PTHR12387:SF0">
    <property type="entry name" value="26S PROTEASOME NON-ATPASE REGULATORY SUBUNIT 8"/>
    <property type="match status" value="1"/>
</dbReference>
<evidence type="ECO:0000313" key="5">
    <source>
        <dbReference type="Proteomes" id="UP000000707"/>
    </source>
</evidence>
<dbReference type="GO" id="GO:0005829">
    <property type="term" value="C:cytosol"/>
    <property type="evidence" value="ECO:0007669"/>
    <property type="project" value="TreeGrafter"/>
</dbReference>
<dbReference type="GO" id="GO:0043161">
    <property type="term" value="P:proteasome-mediated ubiquitin-dependent protein catabolic process"/>
    <property type="evidence" value="ECO:0007669"/>
    <property type="project" value="TreeGrafter"/>
</dbReference>
<dbReference type="InterPro" id="IPR000717">
    <property type="entry name" value="PCI_dom"/>
</dbReference>
<dbReference type="Gene3D" id="1.25.40.990">
    <property type="match status" value="1"/>
</dbReference>
<dbReference type="GO" id="GO:0005634">
    <property type="term" value="C:nucleus"/>
    <property type="evidence" value="ECO:0007669"/>
    <property type="project" value="TreeGrafter"/>
</dbReference>
<evidence type="ECO:0000256" key="2">
    <source>
        <dbReference type="ARBA" id="ARBA00022942"/>
    </source>
</evidence>
<dbReference type="GO" id="GO:0008541">
    <property type="term" value="C:proteasome regulatory particle, lid subcomplex"/>
    <property type="evidence" value="ECO:0007669"/>
    <property type="project" value="TreeGrafter"/>
</dbReference>
<comment type="similarity">
    <text evidence="1">Belongs to the proteasome subunit S14 family.</text>
</comment>
<protein>
    <recommendedName>
        <fullName evidence="3">PCI domain-containing protein</fullName>
    </recommendedName>
</protein>
<dbReference type="OrthoDB" id="8775810at2759"/>
<accession>G3BEP6</accession>